<feature type="region of interest" description="Disordered" evidence="1">
    <location>
        <begin position="656"/>
        <end position="688"/>
    </location>
</feature>
<reference evidence="4" key="1">
    <citation type="submission" date="2025-08" db="UniProtKB">
        <authorList>
            <consortium name="RefSeq"/>
        </authorList>
    </citation>
    <scope>IDENTIFICATION</scope>
</reference>
<feature type="chain" id="PRO_5028326544" evidence="2">
    <location>
        <begin position="25"/>
        <end position="785"/>
    </location>
</feature>
<sequence length="785" mass="86382">MRKPLLVRWSIAFLVVDCFRNVWTAGIHPSAEASRPNSRSNEGNAACEFGCAQTEPGHLPNEGGNSKFRCPFPVCVMQGSPQLQLWRLHGARAQRVVVGSDIDDTLISSGGWMFGSSYLGGVDSRYPRGASYPGLSVLMYLLSLGPHDPAAPTTHKTAPPTPMPKQDPLPLALISARPSIPLFRPSMLYQHMSAICANGARQATGDPKATWKAGNENRVMLSSLRSEALLAEEKLDFLLNLSASNEANGVHENDDGHVGSDDTVLVFFGDTVYATATRRNRVHFRDIETMIGMAVIGGRFIGGFLHLVHAGEEGPVPFARNSRTRKMIEGIQKFGIEGRVLEAVQLAFSVRMTRKESSPDQSCDCKQLSRSEAFAVATLIGDKVRDLLRLYSVRWVRSRDTFKASNYADPIVPVIFIKCHRVYMKQAKQIPLTASRRLLSSGAEVSVHFRARAPVDPQDLGVPIMPYRTAVAASTQALVLGLISHQEAVRVAQTLRAQGPITHSDWLPALLDHFYEARALLWVLQAPYRLETDMDLMHKRMQALVTELASLVVRSQSVAQAPLRDEECAEHWQKRLHSDVPFQWEFQAFSRMFILFFCKFDLQINNLQDAGAEEVEHLASALGQAVLEGLAICSELVELTGEDKLPETVFDGINVSPPDYDIEKDSSEQCTWRGRSPTNSPSSSSGGPLGPHCPCDCTHSTLCFPPPAREQLETLLGEDAKGGFISKPLAHFPTYVIDQSGAAWSELAEALKFAQQCMIWASEKDDFDVGTASGFGPTEVLKTNE</sequence>
<evidence type="ECO:0000256" key="1">
    <source>
        <dbReference type="SAM" id="MobiDB-lite"/>
    </source>
</evidence>
<keyword evidence="2" id="KW-0732">Signal</keyword>
<evidence type="ECO:0000256" key="2">
    <source>
        <dbReference type="SAM" id="SignalP"/>
    </source>
</evidence>
<protein>
    <submittedName>
        <fullName evidence="4">Uncharacterized protein LOC34621902</fullName>
    </submittedName>
</protein>
<organism evidence="3 4">
    <name type="scientific">Cyclospora cayetanensis</name>
    <dbReference type="NCBI Taxonomy" id="88456"/>
    <lineage>
        <taxon>Eukaryota</taxon>
        <taxon>Sar</taxon>
        <taxon>Alveolata</taxon>
        <taxon>Apicomplexa</taxon>
        <taxon>Conoidasida</taxon>
        <taxon>Coccidia</taxon>
        <taxon>Eucoccidiorida</taxon>
        <taxon>Eimeriorina</taxon>
        <taxon>Eimeriidae</taxon>
        <taxon>Cyclospora</taxon>
    </lineage>
</organism>
<dbReference type="GeneID" id="34621902"/>
<feature type="signal peptide" evidence="2">
    <location>
        <begin position="1"/>
        <end position="24"/>
    </location>
</feature>
<proteinExistence type="predicted"/>
<evidence type="ECO:0000313" key="4">
    <source>
        <dbReference type="RefSeq" id="XP_026191067.1"/>
    </source>
</evidence>
<dbReference type="RefSeq" id="XP_026191067.1">
    <property type="nucleotide sequence ID" value="XM_026335282.1"/>
</dbReference>
<keyword evidence="3" id="KW-1185">Reference proteome</keyword>
<gene>
    <name evidence="4" type="primary">LOC34621902</name>
</gene>
<feature type="compositionally biased region" description="Low complexity" evidence="1">
    <location>
        <begin position="674"/>
        <end position="686"/>
    </location>
</feature>
<dbReference type="AlphaFoldDB" id="A0A6P6RUA4"/>
<name>A0A6P6RUA4_9EIME</name>
<accession>A0A6P6RUA4</accession>
<evidence type="ECO:0000313" key="3">
    <source>
        <dbReference type="Proteomes" id="UP000515125"/>
    </source>
</evidence>
<dbReference type="Proteomes" id="UP000515125">
    <property type="component" value="Unplaced"/>
</dbReference>